<evidence type="ECO:0000256" key="10">
    <source>
        <dbReference type="RuleBase" id="RU361123"/>
    </source>
</evidence>
<feature type="signal peptide" evidence="10">
    <location>
        <begin position="1"/>
        <end position="27"/>
    </location>
</feature>
<dbReference type="UniPathway" id="UPA00545">
    <property type="reaction ID" value="UER00824"/>
</dbReference>
<keyword evidence="6 10" id="KW-0732">Signal</keyword>
<keyword evidence="14" id="KW-1185">Reference proteome</keyword>
<keyword evidence="5 10" id="KW-0479">Metal-binding</keyword>
<comment type="pathway">
    <text evidence="2 10">Glycan metabolism; pectin degradation; 2-dehydro-3-deoxy-D-gluconate from pectin: step 2/5.</text>
</comment>
<comment type="catalytic activity">
    <reaction evidence="1 10">
        <text>Eliminative cleavage of (1-&gt;4)-alpha-D-galacturonan to give oligosaccharides with 4-deoxy-alpha-D-galact-4-enuronosyl groups at their non-reducing ends.</text>
        <dbReference type="EC" id="4.2.2.2"/>
    </reaction>
</comment>
<dbReference type="Gene3D" id="2.160.20.10">
    <property type="entry name" value="Single-stranded right-handed beta-helix, Pectin lyase-like"/>
    <property type="match status" value="1"/>
</dbReference>
<dbReference type="PRINTS" id="PR00807">
    <property type="entry name" value="AMBALLERGEN"/>
</dbReference>
<dbReference type="SMART" id="SM00656">
    <property type="entry name" value="Amb_all"/>
    <property type="match status" value="1"/>
</dbReference>
<dbReference type="GO" id="GO:0030570">
    <property type="term" value="F:pectate lyase activity"/>
    <property type="evidence" value="ECO:0007669"/>
    <property type="project" value="UniProtKB-EC"/>
</dbReference>
<evidence type="ECO:0000256" key="3">
    <source>
        <dbReference type="ARBA" id="ARBA00010980"/>
    </source>
</evidence>
<evidence type="ECO:0000256" key="5">
    <source>
        <dbReference type="ARBA" id="ARBA00022723"/>
    </source>
</evidence>
<dbReference type="SUPFAM" id="SSF51126">
    <property type="entry name" value="Pectin lyase-like"/>
    <property type="match status" value="1"/>
</dbReference>
<proteinExistence type="inferred from homology"/>
<dbReference type="InterPro" id="IPR012334">
    <property type="entry name" value="Pectin_lyas_fold"/>
</dbReference>
<dbReference type="PANTHER" id="PTHR31683:SF208">
    <property type="entry name" value="PECTATE LYASE"/>
    <property type="match status" value="1"/>
</dbReference>
<dbReference type="InterPro" id="IPR002022">
    <property type="entry name" value="Pec_lyase"/>
</dbReference>
<comment type="cofactor">
    <cofactor evidence="10">
        <name>Ca(2+)</name>
        <dbReference type="ChEBI" id="CHEBI:29108"/>
    </cofactor>
    <text evidence="10">Binds 1 Ca(2+) ion. Required for its activity.</text>
</comment>
<dbReference type="EC" id="4.2.2.2" evidence="4 10"/>
<keyword evidence="7 10" id="KW-0106">Calcium</keyword>
<dbReference type="PANTHER" id="PTHR31683">
    <property type="entry name" value="PECTATE LYASE 18-RELATED"/>
    <property type="match status" value="1"/>
</dbReference>
<keyword evidence="8" id="KW-0325">Glycoprotein</keyword>
<dbReference type="GO" id="GO:0045490">
    <property type="term" value="P:pectin catabolic process"/>
    <property type="evidence" value="ECO:0007669"/>
    <property type="project" value="UniProtKB-UniPathway"/>
</dbReference>
<gene>
    <name evidence="13" type="ORF">MA16_Dca001198</name>
</gene>
<evidence type="ECO:0000256" key="2">
    <source>
        <dbReference type="ARBA" id="ARBA00005220"/>
    </source>
</evidence>
<evidence type="ECO:0000256" key="6">
    <source>
        <dbReference type="ARBA" id="ARBA00022729"/>
    </source>
</evidence>
<dbReference type="AlphaFoldDB" id="A0A2I0WLQ4"/>
<evidence type="ECO:0000256" key="1">
    <source>
        <dbReference type="ARBA" id="ARBA00000695"/>
    </source>
</evidence>
<keyword evidence="9 10" id="KW-0456">Lyase</keyword>
<feature type="chain" id="PRO_5013988391" description="Pectate lyase" evidence="10">
    <location>
        <begin position="28"/>
        <end position="459"/>
    </location>
</feature>
<evidence type="ECO:0000256" key="7">
    <source>
        <dbReference type="ARBA" id="ARBA00022837"/>
    </source>
</evidence>
<comment type="similarity">
    <text evidence="3 10">Belongs to the polysaccharide lyase 1 family.</text>
</comment>
<evidence type="ECO:0000256" key="11">
    <source>
        <dbReference type="SAM" id="MobiDB-lite"/>
    </source>
</evidence>
<evidence type="ECO:0000256" key="4">
    <source>
        <dbReference type="ARBA" id="ARBA00012272"/>
    </source>
</evidence>
<reference evidence="13 14" key="2">
    <citation type="journal article" date="2017" name="Nature">
        <title>The Apostasia genome and the evolution of orchids.</title>
        <authorList>
            <person name="Zhang G.Q."/>
            <person name="Liu K.W."/>
            <person name="Li Z."/>
            <person name="Lohaus R."/>
            <person name="Hsiao Y.Y."/>
            <person name="Niu S.C."/>
            <person name="Wang J.Y."/>
            <person name="Lin Y.C."/>
            <person name="Xu Q."/>
            <person name="Chen L.J."/>
            <person name="Yoshida K."/>
            <person name="Fujiwara S."/>
            <person name="Wang Z.W."/>
            <person name="Zhang Y.Q."/>
            <person name="Mitsuda N."/>
            <person name="Wang M."/>
            <person name="Liu G.H."/>
            <person name="Pecoraro L."/>
            <person name="Huang H.X."/>
            <person name="Xiao X.J."/>
            <person name="Lin M."/>
            <person name="Wu X.Y."/>
            <person name="Wu W.L."/>
            <person name="Chen Y.Y."/>
            <person name="Chang S.B."/>
            <person name="Sakamoto S."/>
            <person name="Ohme-Takagi M."/>
            <person name="Yagi M."/>
            <person name="Zeng S.J."/>
            <person name="Shen C.Y."/>
            <person name="Yeh C.M."/>
            <person name="Luo Y.B."/>
            <person name="Tsai W.C."/>
            <person name="Van de Peer Y."/>
            <person name="Liu Z.J."/>
        </authorList>
    </citation>
    <scope>NUCLEOTIDE SEQUENCE [LARGE SCALE GENOMIC DNA]</scope>
    <source>
        <tissue evidence="13">The whole plant</tissue>
    </source>
</reference>
<evidence type="ECO:0000313" key="13">
    <source>
        <dbReference type="EMBL" id="PKU76594.1"/>
    </source>
</evidence>
<dbReference type="Pfam" id="PF04431">
    <property type="entry name" value="Pec_lyase_N"/>
    <property type="match status" value="1"/>
</dbReference>
<evidence type="ECO:0000256" key="9">
    <source>
        <dbReference type="ARBA" id="ARBA00023239"/>
    </source>
</evidence>
<evidence type="ECO:0000313" key="14">
    <source>
        <dbReference type="Proteomes" id="UP000233837"/>
    </source>
</evidence>
<dbReference type="Proteomes" id="UP000233837">
    <property type="component" value="Unassembled WGS sequence"/>
</dbReference>
<feature type="region of interest" description="Disordered" evidence="11">
    <location>
        <begin position="73"/>
        <end position="92"/>
    </location>
</feature>
<feature type="compositionally biased region" description="Low complexity" evidence="11">
    <location>
        <begin position="77"/>
        <end position="87"/>
    </location>
</feature>
<sequence>MENLIVGSRLSFLLFFFLFLFFDVVRPDIGEFDEYWKKRAEAARDEAHAAYNPDPIAATNDFNKAVHKALDKNETISSSSSSSSSSSRRGLWSLRRGRKKKYGGPCRATNPIDRCWRCRSDWAHHRKRLATCAKGFGRRAGGGRNGRFYVVTDPSDHDLVNPRPGTLRHAVIQTQPLWIVFARDMIIRLSEELIVNSYKTIDGRGARIHIAYGAQITIQFVHHIILHNLHIHDIKPGNGGMIRDSVNHYGFRTRSDGDAISIYGSSNIWIDHISMSNCADGLIDAIMGSTAITVSNCHMTNHDDVFLFGASDSYSEDALMQVTVAFNHFGRGLVQRMPRCRWGFVHVVNNDYTHWLMYAVGGSSHPTIVSQGNRYIAPPNRAAKEVTHRDYVGEWEWRNWHWRSEGDLMLNGAFFVQSGKKEFIRKYTKQDMIKAKPGTFVKRLTRFAGTLRCRVGRQC</sequence>
<dbReference type="GO" id="GO:0046872">
    <property type="term" value="F:metal ion binding"/>
    <property type="evidence" value="ECO:0007669"/>
    <property type="project" value="UniProtKB-KW"/>
</dbReference>
<dbReference type="Pfam" id="PF00544">
    <property type="entry name" value="Pectate_lyase_4"/>
    <property type="match status" value="1"/>
</dbReference>
<dbReference type="InterPro" id="IPR018082">
    <property type="entry name" value="AmbAllergen"/>
</dbReference>
<reference evidence="13 14" key="1">
    <citation type="journal article" date="2016" name="Sci. Rep.">
        <title>The Dendrobium catenatum Lindl. genome sequence provides insights into polysaccharide synthase, floral development and adaptive evolution.</title>
        <authorList>
            <person name="Zhang G.Q."/>
            <person name="Xu Q."/>
            <person name="Bian C."/>
            <person name="Tsai W.C."/>
            <person name="Yeh C.M."/>
            <person name="Liu K.W."/>
            <person name="Yoshida K."/>
            <person name="Zhang L.S."/>
            <person name="Chang S.B."/>
            <person name="Chen F."/>
            <person name="Shi Y."/>
            <person name="Su Y.Y."/>
            <person name="Zhang Y.Q."/>
            <person name="Chen L.J."/>
            <person name="Yin Y."/>
            <person name="Lin M."/>
            <person name="Huang H."/>
            <person name="Deng H."/>
            <person name="Wang Z.W."/>
            <person name="Zhu S.L."/>
            <person name="Zhao X."/>
            <person name="Deng C."/>
            <person name="Niu S.C."/>
            <person name="Huang J."/>
            <person name="Wang M."/>
            <person name="Liu G.H."/>
            <person name="Yang H.J."/>
            <person name="Xiao X.J."/>
            <person name="Hsiao Y.Y."/>
            <person name="Wu W.L."/>
            <person name="Chen Y.Y."/>
            <person name="Mitsuda N."/>
            <person name="Ohme-Takagi M."/>
            <person name="Luo Y.B."/>
            <person name="Van de Peer Y."/>
            <person name="Liu Z.J."/>
        </authorList>
    </citation>
    <scope>NUCLEOTIDE SEQUENCE [LARGE SCALE GENOMIC DNA]</scope>
    <source>
        <tissue evidence="13">The whole plant</tissue>
    </source>
</reference>
<dbReference type="STRING" id="906689.A0A2I0WLQ4"/>
<protein>
    <recommendedName>
        <fullName evidence="4 10">Pectate lyase</fullName>
        <ecNumber evidence="4 10">4.2.2.2</ecNumber>
    </recommendedName>
</protein>
<dbReference type="InterPro" id="IPR045032">
    <property type="entry name" value="PEL"/>
</dbReference>
<organism evidence="13 14">
    <name type="scientific">Dendrobium catenatum</name>
    <dbReference type="NCBI Taxonomy" id="906689"/>
    <lineage>
        <taxon>Eukaryota</taxon>
        <taxon>Viridiplantae</taxon>
        <taxon>Streptophyta</taxon>
        <taxon>Embryophyta</taxon>
        <taxon>Tracheophyta</taxon>
        <taxon>Spermatophyta</taxon>
        <taxon>Magnoliopsida</taxon>
        <taxon>Liliopsida</taxon>
        <taxon>Asparagales</taxon>
        <taxon>Orchidaceae</taxon>
        <taxon>Epidendroideae</taxon>
        <taxon>Malaxideae</taxon>
        <taxon>Dendrobiinae</taxon>
        <taxon>Dendrobium</taxon>
    </lineage>
</organism>
<name>A0A2I0WLQ4_9ASPA</name>
<evidence type="ECO:0000259" key="12">
    <source>
        <dbReference type="SMART" id="SM00656"/>
    </source>
</evidence>
<evidence type="ECO:0000256" key="8">
    <source>
        <dbReference type="ARBA" id="ARBA00023180"/>
    </source>
</evidence>
<dbReference type="InterPro" id="IPR011050">
    <property type="entry name" value="Pectin_lyase_fold/virulence"/>
</dbReference>
<dbReference type="EMBL" id="KZ502537">
    <property type="protein sequence ID" value="PKU76594.1"/>
    <property type="molecule type" value="Genomic_DNA"/>
</dbReference>
<accession>A0A2I0WLQ4</accession>
<dbReference type="InterPro" id="IPR007524">
    <property type="entry name" value="Pec_lyase_N"/>
</dbReference>
<feature type="domain" description="Pectate lyase" evidence="12">
    <location>
        <begin position="184"/>
        <end position="381"/>
    </location>
</feature>
<dbReference type="OrthoDB" id="1637350at2759"/>